<accession>A0A7R9PPL0</accession>
<reference evidence="2" key="1">
    <citation type="submission" date="2020-11" db="EMBL/GenBank/DDBJ databases">
        <authorList>
            <person name="Tran Van P."/>
        </authorList>
    </citation>
    <scope>NUCLEOTIDE SEQUENCE</scope>
</reference>
<evidence type="ECO:0000256" key="1">
    <source>
        <dbReference type="SAM" id="MobiDB-lite"/>
    </source>
</evidence>
<gene>
    <name evidence="2" type="ORF">TGEB3V08_LOCUS8658</name>
</gene>
<sequence length="157" mass="17035">MQSATVSVLKHNLIKPIRNAPENTTEAGRNPHVSGLVGRLPTPTTVVRVPDKARANSPEEDRGGGIKVATPTHPVQRRGWGDPGSYTNTSCLTFVFVTSGWPAGRVQKLLRGFRSTTKQNTARNRLAFLNVRFERADADREEKGTSEKVLGGVTFGG</sequence>
<feature type="compositionally biased region" description="Basic and acidic residues" evidence="1">
    <location>
        <begin position="49"/>
        <end position="64"/>
    </location>
</feature>
<name>A0A7R9PPL0_TIMGE</name>
<proteinExistence type="predicted"/>
<protein>
    <submittedName>
        <fullName evidence="2">Uncharacterized protein</fullName>
    </submittedName>
</protein>
<evidence type="ECO:0000313" key="2">
    <source>
        <dbReference type="EMBL" id="CAD7603161.1"/>
    </source>
</evidence>
<organism evidence="2">
    <name type="scientific">Timema genevievae</name>
    <name type="common">Walking stick</name>
    <dbReference type="NCBI Taxonomy" id="629358"/>
    <lineage>
        <taxon>Eukaryota</taxon>
        <taxon>Metazoa</taxon>
        <taxon>Ecdysozoa</taxon>
        <taxon>Arthropoda</taxon>
        <taxon>Hexapoda</taxon>
        <taxon>Insecta</taxon>
        <taxon>Pterygota</taxon>
        <taxon>Neoptera</taxon>
        <taxon>Polyneoptera</taxon>
        <taxon>Phasmatodea</taxon>
        <taxon>Timematodea</taxon>
        <taxon>Timematoidea</taxon>
        <taxon>Timematidae</taxon>
        <taxon>Timema</taxon>
    </lineage>
</organism>
<feature type="region of interest" description="Disordered" evidence="1">
    <location>
        <begin position="18"/>
        <end position="83"/>
    </location>
</feature>
<dbReference type="EMBL" id="OE843458">
    <property type="protein sequence ID" value="CAD7603161.1"/>
    <property type="molecule type" value="Genomic_DNA"/>
</dbReference>
<dbReference type="AlphaFoldDB" id="A0A7R9PPL0"/>